<evidence type="ECO:0000313" key="3">
    <source>
        <dbReference type="Proteomes" id="UP000253410"/>
    </source>
</evidence>
<dbReference type="EMBL" id="QFFJ01000002">
    <property type="protein sequence ID" value="RBL89295.1"/>
    <property type="molecule type" value="Genomic_DNA"/>
</dbReference>
<name>A0A365XUM6_9BACT</name>
<accession>A0A365XUM6</accession>
<dbReference type="PANTHER" id="PTHR43312:SF1">
    <property type="entry name" value="NADP-DEPENDENT OXIDOREDUCTASE DOMAIN-CONTAINING PROTEIN"/>
    <property type="match status" value="1"/>
</dbReference>
<dbReference type="OrthoDB" id="9773828at2"/>
<dbReference type="InterPro" id="IPR023210">
    <property type="entry name" value="NADP_OxRdtase_dom"/>
</dbReference>
<dbReference type="RefSeq" id="WP_113618038.1">
    <property type="nucleotide sequence ID" value="NZ_QFFJ01000002.1"/>
</dbReference>
<protein>
    <recommendedName>
        <fullName evidence="1">NADP-dependent oxidoreductase domain-containing protein</fullName>
    </recommendedName>
</protein>
<keyword evidence="3" id="KW-1185">Reference proteome</keyword>
<organism evidence="2 3">
    <name type="scientific">Chitinophaga flava</name>
    <dbReference type="NCBI Taxonomy" id="2259036"/>
    <lineage>
        <taxon>Bacteria</taxon>
        <taxon>Pseudomonadati</taxon>
        <taxon>Bacteroidota</taxon>
        <taxon>Chitinophagia</taxon>
        <taxon>Chitinophagales</taxon>
        <taxon>Chitinophagaceae</taxon>
        <taxon>Chitinophaga</taxon>
    </lineage>
</organism>
<dbReference type="PANTHER" id="PTHR43312">
    <property type="entry name" value="D-THREO-ALDOSE 1-DEHYDROGENASE"/>
    <property type="match status" value="1"/>
</dbReference>
<dbReference type="Pfam" id="PF00248">
    <property type="entry name" value="Aldo_ket_red"/>
    <property type="match status" value="1"/>
</dbReference>
<dbReference type="InterPro" id="IPR053135">
    <property type="entry name" value="AKR2_Oxidoreductase"/>
</dbReference>
<evidence type="ECO:0000259" key="1">
    <source>
        <dbReference type="Pfam" id="PF00248"/>
    </source>
</evidence>
<dbReference type="AlphaFoldDB" id="A0A365XUM6"/>
<proteinExistence type="predicted"/>
<dbReference type="Proteomes" id="UP000253410">
    <property type="component" value="Unassembled WGS sequence"/>
</dbReference>
<dbReference type="InterPro" id="IPR036812">
    <property type="entry name" value="NAD(P)_OxRdtase_dom_sf"/>
</dbReference>
<feature type="domain" description="NADP-dependent oxidoreductase" evidence="1">
    <location>
        <begin position="12"/>
        <end position="250"/>
    </location>
</feature>
<evidence type="ECO:0000313" key="2">
    <source>
        <dbReference type="EMBL" id="RBL89295.1"/>
    </source>
</evidence>
<gene>
    <name evidence="2" type="ORF">DF182_22500</name>
</gene>
<comment type="caution">
    <text evidence="2">The sequence shown here is derived from an EMBL/GenBank/DDBJ whole genome shotgun (WGS) entry which is preliminary data.</text>
</comment>
<dbReference type="CDD" id="cd19099">
    <property type="entry name" value="AKR_unchar"/>
    <property type="match status" value="1"/>
</dbReference>
<dbReference type="SUPFAM" id="SSF51430">
    <property type="entry name" value="NAD(P)-linked oxidoreductase"/>
    <property type="match status" value="1"/>
</dbReference>
<sequence length="427" mass="48500">MIQLNELSRVGLGMYRMSLRVPEHAATLQYALDNGCNLLDTASNYENGDSEKLIGKVLQQSDHDNTFIVTKAGYISNDNLVALKELHKSGRGLDDLVVLNEHFCHSVHPEYLAFQMDISMQRLGRNVIDGFLLHSPEYFFEQQQVEPTADEYYRRIKKAFEFLETQVAAGRIRYYGVSSNTMSVTDSFKSTNLYQLIKIAEEVSSTHHFRLAQFPYNIIEQQAGDTAGDTQKSLLEVAAAHSIKTFGNRPLNANSPTGVLRLVTHQMAITAEEEEADITVHAECFRLLEYKLQEKKPGSTMKDFTMLSFLKDNWRAIPHEEAYNKLIHGTFFPMAQLLFDNHIPSAEMELFRTFQQLTWKYCRKTSSARVITYLKENNLEQLLAAAATAALPAALCREYINQGIDHVLVGMRKPAYVDQMKALIPGR</sequence>
<dbReference type="Gene3D" id="3.20.20.100">
    <property type="entry name" value="NADP-dependent oxidoreductase domain"/>
    <property type="match status" value="1"/>
</dbReference>
<reference evidence="2 3" key="1">
    <citation type="submission" date="2018-05" db="EMBL/GenBank/DDBJ databases">
        <title>Chitinophaga sp. K3CV102501T nov., isolated from isolated from a monsoon evergreen broad-leaved forest soil.</title>
        <authorList>
            <person name="Lv Y."/>
        </authorList>
    </citation>
    <scope>NUCLEOTIDE SEQUENCE [LARGE SCALE GENOMIC DNA]</scope>
    <source>
        <strain evidence="2 3">GDMCC 1.1325</strain>
    </source>
</reference>